<protein>
    <submittedName>
        <fullName evidence="10">Glycosyltransferase family 2 protein</fullName>
    </submittedName>
</protein>
<evidence type="ECO:0000256" key="5">
    <source>
        <dbReference type="ARBA" id="ARBA00022989"/>
    </source>
</evidence>
<sequence length="382" mass="43262">MKKKISVVIPTYNEEANVVPLSNAIIEVMERDLPEYDYEILFIDNHSKDNTQALLRVLCQENKKIKAIFNARNFGQARSPVYGMKQAYGDCVIRMCADFQDPVEMIVQFVREWEKGHKIVIGVKKASREKRVMYWIRTCYYKMIRKITDIDHIEHYTGFGLYDKKFVDVVRKLHDPMPYLRGIVAELGFDYVAIPYTQQKRRAGKSKNNFYSLYDYAMIGITSYSKVVMRLATFLGFLVGGCSFAAGIVYLILKLLYWDRFSAGVAPMLIGMFLLGALQLFFIGFLGEYVLSINTRVLDRPLVVEEERLNFQEETASEETAPDVQKQVEQLQTQLAQLQETLAKAQQMSGEGSEAAAAVKAVVEETAAKAAAAMAEGAVAHG</sequence>
<gene>
    <name evidence="10" type="ORF">IAA45_08030</name>
</gene>
<evidence type="ECO:0000256" key="8">
    <source>
        <dbReference type="SAM" id="Phobius"/>
    </source>
</evidence>
<keyword evidence="3" id="KW-0808">Transferase</keyword>
<keyword evidence="5 8" id="KW-1133">Transmembrane helix</keyword>
<feature type="transmembrane region" description="Helical" evidence="8">
    <location>
        <begin position="231"/>
        <end position="253"/>
    </location>
</feature>
<evidence type="ECO:0000313" key="11">
    <source>
        <dbReference type="Proteomes" id="UP000886817"/>
    </source>
</evidence>
<evidence type="ECO:0000256" key="4">
    <source>
        <dbReference type="ARBA" id="ARBA00022692"/>
    </source>
</evidence>
<reference evidence="10" key="1">
    <citation type="journal article" date="2021" name="PeerJ">
        <title>Extensive microbial diversity within the chicken gut microbiome revealed by metagenomics and culture.</title>
        <authorList>
            <person name="Gilroy R."/>
            <person name="Ravi A."/>
            <person name="Getino M."/>
            <person name="Pursley I."/>
            <person name="Horton D.L."/>
            <person name="Alikhan N.F."/>
            <person name="Baker D."/>
            <person name="Gharbi K."/>
            <person name="Hall N."/>
            <person name="Watson M."/>
            <person name="Adriaenssens E.M."/>
            <person name="Foster-Nyarko E."/>
            <person name="Jarju S."/>
            <person name="Secka A."/>
            <person name="Antonio M."/>
            <person name="Oren A."/>
            <person name="Chaudhuri R.R."/>
            <person name="La Ragione R."/>
            <person name="Hildebrand F."/>
            <person name="Pallen M.J."/>
        </authorList>
    </citation>
    <scope>NUCLEOTIDE SEQUENCE</scope>
    <source>
        <strain evidence="10">ChiSjej1B19-8411</strain>
    </source>
</reference>
<keyword evidence="2" id="KW-0328">Glycosyltransferase</keyword>
<dbReference type="InterPro" id="IPR001173">
    <property type="entry name" value="Glyco_trans_2-like"/>
</dbReference>
<feature type="coiled-coil region" evidence="7">
    <location>
        <begin position="321"/>
        <end position="348"/>
    </location>
</feature>
<dbReference type="EMBL" id="DXEX01000174">
    <property type="protein sequence ID" value="HIX59646.1"/>
    <property type="molecule type" value="Genomic_DNA"/>
</dbReference>
<accession>A0A9D1WI40</accession>
<evidence type="ECO:0000256" key="2">
    <source>
        <dbReference type="ARBA" id="ARBA00022676"/>
    </source>
</evidence>
<keyword evidence="4 8" id="KW-0812">Transmembrane</keyword>
<evidence type="ECO:0000259" key="9">
    <source>
        <dbReference type="Pfam" id="PF00535"/>
    </source>
</evidence>
<evidence type="ECO:0000256" key="3">
    <source>
        <dbReference type="ARBA" id="ARBA00022679"/>
    </source>
</evidence>
<comment type="subcellular location">
    <subcellularLocation>
        <location evidence="1">Membrane</location>
        <topology evidence="1">Multi-pass membrane protein</topology>
    </subcellularLocation>
</comment>
<dbReference type="Gene3D" id="3.90.550.10">
    <property type="entry name" value="Spore Coat Polysaccharide Biosynthesis Protein SpsA, Chain A"/>
    <property type="match status" value="1"/>
</dbReference>
<dbReference type="InterPro" id="IPR029044">
    <property type="entry name" value="Nucleotide-diphossugar_trans"/>
</dbReference>
<evidence type="ECO:0000256" key="6">
    <source>
        <dbReference type="ARBA" id="ARBA00023136"/>
    </source>
</evidence>
<dbReference type="Proteomes" id="UP000886817">
    <property type="component" value="Unassembled WGS sequence"/>
</dbReference>
<dbReference type="GO" id="GO:0016757">
    <property type="term" value="F:glycosyltransferase activity"/>
    <property type="evidence" value="ECO:0007669"/>
    <property type="project" value="UniProtKB-KW"/>
</dbReference>
<dbReference type="PANTHER" id="PTHR48090:SF1">
    <property type="entry name" value="PROPHAGE BACTOPRENOL GLUCOSYL TRANSFERASE HOMOLOG"/>
    <property type="match status" value="1"/>
</dbReference>
<keyword evidence="6 8" id="KW-0472">Membrane</keyword>
<dbReference type="AlphaFoldDB" id="A0A9D1WI40"/>
<feature type="transmembrane region" description="Helical" evidence="8">
    <location>
        <begin position="265"/>
        <end position="291"/>
    </location>
</feature>
<feature type="domain" description="Glycosyltransferase 2-like" evidence="9">
    <location>
        <begin position="6"/>
        <end position="163"/>
    </location>
</feature>
<evidence type="ECO:0000256" key="1">
    <source>
        <dbReference type="ARBA" id="ARBA00004141"/>
    </source>
</evidence>
<comment type="caution">
    <text evidence="10">The sequence shown here is derived from an EMBL/GenBank/DDBJ whole genome shotgun (WGS) entry which is preliminary data.</text>
</comment>
<dbReference type="CDD" id="cd04187">
    <property type="entry name" value="DPM1_like_bac"/>
    <property type="match status" value="1"/>
</dbReference>
<dbReference type="InterPro" id="IPR050256">
    <property type="entry name" value="Glycosyltransferase_2"/>
</dbReference>
<dbReference type="Pfam" id="PF00535">
    <property type="entry name" value="Glycos_transf_2"/>
    <property type="match status" value="1"/>
</dbReference>
<dbReference type="PANTHER" id="PTHR48090">
    <property type="entry name" value="UNDECAPRENYL-PHOSPHATE 4-DEOXY-4-FORMAMIDO-L-ARABINOSE TRANSFERASE-RELATED"/>
    <property type="match status" value="1"/>
</dbReference>
<dbReference type="GO" id="GO:0005886">
    <property type="term" value="C:plasma membrane"/>
    <property type="evidence" value="ECO:0007669"/>
    <property type="project" value="TreeGrafter"/>
</dbReference>
<organism evidence="10 11">
    <name type="scientific">Candidatus Blautia gallistercoris</name>
    <dbReference type="NCBI Taxonomy" id="2838490"/>
    <lineage>
        <taxon>Bacteria</taxon>
        <taxon>Bacillati</taxon>
        <taxon>Bacillota</taxon>
        <taxon>Clostridia</taxon>
        <taxon>Lachnospirales</taxon>
        <taxon>Lachnospiraceae</taxon>
        <taxon>Blautia</taxon>
    </lineage>
</organism>
<reference evidence="10" key="2">
    <citation type="submission" date="2021-04" db="EMBL/GenBank/DDBJ databases">
        <authorList>
            <person name="Gilroy R."/>
        </authorList>
    </citation>
    <scope>NUCLEOTIDE SEQUENCE</scope>
    <source>
        <strain evidence="10">ChiSjej1B19-8411</strain>
    </source>
</reference>
<name>A0A9D1WI40_9FIRM</name>
<dbReference type="SUPFAM" id="SSF53448">
    <property type="entry name" value="Nucleotide-diphospho-sugar transferases"/>
    <property type="match status" value="1"/>
</dbReference>
<keyword evidence="7" id="KW-0175">Coiled coil</keyword>
<proteinExistence type="predicted"/>
<evidence type="ECO:0000313" key="10">
    <source>
        <dbReference type="EMBL" id="HIX59646.1"/>
    </source>
</evidence>
<evidence type="ECO:0000256" key="7">
    <source>
        <dbReference type="SAM" id="Coils"/>
    </source>
</evidence>